<feature type="transmembrane region" description="Helical" evidence="1">
    <location>
        <begin position="169"/>
        <end position="191"/>
    </location>
</feature>
<accession>A0ABU8HJP4</accession>
<comment type="caution">
    <text evidence="2">The sequence shown here is derived from an EMBL/GenBank/DDBJ whole genome shotgun (WGS) entry which is preliminary data.</text>
</comment>
<proteinExistence type="predicted"/>
<keyword evidence="1" id="KW-0812">Transmembrane</keyword>
<keyword evidence="1" id="KW-0472">Membrane</keyword>
<organism evidence="2 3">
    <name type="scientific">Bacillus spongiae</name>
    <dbReference type="NCBI Taxonomy" id="2683610"/>
    <lineage>
        <taxon>Bacteria</taxon>
        <taxon>Bacillati</taxon>
        <taxon>Bacillota</taxon>
        <taxon>Bacilli</taxon>
        <taxon>Bacillales</taxon>
        <taxon>Bacillaceae</taxon>
        <taxon>Bacillus</taxon>
    </lineage>
</organism>
<feature type="transmembrane region" description="Helical" evidence="1">
    <location>
        <begin position="135"/>
        <end position="157"/>
    </location>
</feature>
<evidence type="ECO:0000313" key="3">
    <source>
        <dbReference type="Proteomes" id="UP001312865"/>
    </source>
</evidence>
<dbReference type="EMBL" id="JBBAXC010000033">
    <property type="protein sequence ID" value="MEI5909625.1"/>
    <property type="molecule type" value="Genomic_DNA"/>
</dbReference>
<evidence type="ECO:0000313" key="2">
    <source>
        <dbReference type="EMBL" id="MEI5909625.1"/>
    </source>
</evidence>
<reference evidence="2 3" key="1">
    <citation type="journal article" date="2018" name="J. Microbiol.">
        <title>Bacillus spongiae sp. nov., isolated from sponge of Jeju Island.</title>
        <authorList>
            <person name="Lee G.E."/>
            <person name="Im W.T."/>
            <person name="Park J.S."/>
        </authorList>
    </citation>
    <scope>NUCLEOTIDE SEQUENCE [LARGE SCALE GENOMIC DNA]</scope>
    <source>
        <strain evidence="2 3">135PIL107-10</strain>
    </source>
</reference>
<feature type="transmembrane region" description="Helical" evidence="1">
    <location>
        <begin position="70"/>
        <end position="91"/>
    </location>
</feature>
<keyword evidence="1" id="KW-1133">Transmembrane helix</keyword>
<feature type="transmembrane region" description="Helical" evidence="1">
    <location>
        <begin position="36"/>
        <end position="58"/>
    </location>
</feature>
<evidence type="ECO:0000256" key="1">
    <source>
        <dbReference type="SAM" id="Phobius"/>
    </source>
</evidence>
<gene>
    <name evidence="2" type="ORF">WAK64_21740</name>
</gene>
<feature type="transmembrane region" description="Helical" evidence="1">
    <location>
        <begin position="103"/>
        <end position="123"/>
    </location>
</feature>
<feature type="transmembrane region" description="Helical" evidence="1">
    <location>
        <begin position="12"/>
        <end position="30"/>
    </location>
</feature>
<protein>
    <submittedName>
        <fullName evidence="2">Uncharacterized protein</fullName>
    </submittedName>
</protein>
<sequence>MDEKNNHSFKEILQIIFIIVFITFLSSALPEWYIPQFIMNSVVSSILIIIIVVAWKLGELVELVELKVKYFFIQGYCLLFSLSFLFAQPIIKYFWQEGNSSWVLLLVIWIVGFVITTFLKENIFQAFSKTFENRFSVALHIVVFICIIVGPLLIIIGNSNNFYIFYQNIPYLVLYLFSALLQMALTLPASLKHLKDI</sequence>
<dbReference type="Proteomes" id="UP001312865">
    <property type="component" value="Unassembled WGS sequence"/>
</dbReference>
<name>A0ABU8HJP4_9BACI</name>
<keyword evidence="3" id="KW-1185">Reference proteome</keyword>
<dbReference type="RefSeq" id="WP_336589069.1">
    <property type="nucleotide sequence ID" value="NZ_JBBAXC010000033.1"/>
</dbReference>